<dbReference type="InterPro" id="IPR045851">
    <property type="entry name" value="AMP-bd_C_sf"/>
</dbReference>
<evidence type="ECO:0000259" key="7">
    <source>
        <dbReference type="Pfam" id="PF13193"/>
    </source>
</evidence>
<evidence type="ECO:0000256" key="2">
    <source>
        <dbReference type="ARBA" id="ARBA00022598"/>
    </source>
</evidence>
<keyword evidence="9" id="KW-1185">Reference proteome</keyword>
<evidence type="ECO:0000313" key="9">
    <source>
        <dbReference type="Proteomes" id="UP001595836"/>
    </source>
</evidence>
<dbReference type="Pfam" id="PF00501">
    <property type="entry name" value="AMP-binding"/>
    <property type="match status" value="1"/>
</dbReference>
<protein>
    <submittedName>
        <fullName evidence="8">AMP-binding protein</fullName>
    </submittedName>
</protein>
<evidence type="ECO:0000256" key="1">
    <source>
        <dbReference type="ARBA" id="ARBA00006432"/>
    </source>
</evidence>
<dbReference type="PROSITE" id="PS00455">
    <property type="entry name" value="AMP_BINDING"/>
    <property type="match status" value="1"/>
</dbReference>
<accession>A0ABV9PRQ5</accession>
<gene>
    <name evidence="8" type="ORF">ACFO7U_12620</name>
</gene>
<dbReference type="InterPro" id="IPR042099">
    <property type="entry name" value="ANL_N_sf"/>
</dbReference>
<dbReference type="InterPro" id="IPR025110">
    <property type="entry name" value="AMP-bd_C"/>
</dbReference>
<evidence type="ECO:0000256" key="4">
    <source>
        <dbReference type="ARBA" id="ARBA00022840"/>
    </source>
</evidence>
<evidence type="ECO:0000256" key="5">
    <source>
        <dbReference type="SAM" id="MobiDB-lite"/>
    </source>
</evidence>
<dbReference type="Proteomes" id="UP001595836">
    <property type="component" value="Unassembled WGS sequence"/>
</dbReference>
<feature type="region of interest" description="Disordered" evidence="5">
    <location>
        <begin position="65"/>
        <end position="84"/>
    </location>
</feature>
<reference evidence="9" key="1">
    <citation type="journal article" date="2019" name="Int. J. Syst. Evol. Microbiol.">
        <title>The Global Catalogue of Microorganisms (GCM) 10K type strain sequencing project: providing services to taxonomists for standard genome sequencing and annotation.</title>
        <authorList>
            <consortium name="The Broad Institute Genomics Platform"/>
            <consortium name="The Broad Institute Genome Sequencing Center for Infectious Disease"/>
            <person name="Wu L."/>
            <person name="Ma J."/>
        </authorList>
    </citation>
    <scope>NUCLEOTIDE SEQUENCE [LARGE SCALE GENOMIC DNA]</scope>
    <source>
        <strain evidence="9">JCM 11882</strain>
    </source>
</reference>
<dbReference type="SUPFAM" id="SSF56801">
    <property type="entry name" value="Acetyl-CoA synthetase-like"/>
    <property type="match status" value="1"/>
</dbReference>
<keyword evidence="2" id="KW-0436">Ligase</keyword>
<dbReference type="InterPro" id="IPR000873">
    <property type="entry name" value="AMP-dep_synth/lig_dom"/>
</dbReference>
<feature type="domain" description="AMP-binding enzyme C-terminal" evidence="7">
    <location>
        <begin position="455"/>
        <end position="542"/>
    </location>
</feature>
<dbReference type="PANTHER" id="PTHR43107:SF15">
    <property type="entry name" value="FATTY ACID TRANSPORT PROTEIN 3, ISOFORM A"/>
    <property type="match status" value="1"/>
</dbReference>
<evidence type="ECO:0000313" key="8">
    <source>
        <dbReference type="EMBL" id="MFC4755615.1"/>
    </source>
</evidence>
<comment type="caution">
    <text evidence="8">The sequence shown here is derived from an EMBL/GenBank/DDBJ whole genome shotgun (WGS) entry which is preliminary data.</text>
</comment>
<dbReference type="RefSeq" id="WP_344994713.1">
    <property type="nucleotide sequence ID" value="NZ_BAABCD010000046.1"/>
</dbReference>
<dbReference type="PANTHER" id="PTHR43107">
    <property type="entry name" value="LONG-CHAIN FATTY ACID TRANSPORT PROTEIN"/>
    <property type="match status" value="1"/>
</dbReference>
<keyword evidence="3" id="KW-0547">Nucleotide-binding</keyword>
<sequence>MSAAVRTIADVAAEPLRSVADAVHSLSDIDDRGIWADGQLTPWSQATRESAVRIAALRELMGSRADVSSSSDSSPGSPLAAAPDAPHPHVGLLMSGTPEYLHLLGAAACSELVVAGLNPTRRGEALLRDATLANCAVILTDADNEALLDDLDAGVPVISVDSPEWSSLLARHADATLPAPDTVPTGADDLVALVFTSGTSGDPKAVRITQSKISVPGRMLAERFEMGPEDCVYSAMPLFHSNAVMVAWPIALFAQCSIAQRRRFTASGWLDDVRRYGCTFANYVGAPLSYILATAERADDADNPMRVVYGNEAPADVRHEFTRRFGARVVDGFGSSEGGLSISRTPDTPDAALGPLPAGVRIVDVETGAECPRARFDADGALVNPDEAVGEMIADGPGLFAGYWGDEAADAERMRGGRFHSGDLAYVDDDGYVYFAGRSGGWMRVDGENLAAAPIERVLRRHPDVAEVGVYAVPAAEVRGPGAIGDAVAAAVVLRGDADATVACWFAEGLGEFLSGQPDLGPKQWPSLLRITSSLPRTASFKFRARDLTALGADPAGDRVWVRGQGAEGFSPSA</sequence>
<dbReference type="EMBL" id="JBHSHP010000049">
    <property type="protein sequence ID" value="MFC4755615.1"/>
    <property type="molecule type" value="Genomic_DNA"/>
</dbReference>
<feature type="domain" description="AMP-dependent synthetase/ligase" evidence="6">
    <location>
        <begin position="86"/>
        <end position="404"/>
    </location>
</feature>
<dbReference type="Gene3D" id="3.30.300.30">
    <property type="match status" value="1"/>
</dbReference>
<name>A0ABV9PRQ5_9ACTN</name>
<dbReference type="Gene3D" id="3.40.50.12780">
    <property type="entry name" value="N-terminal domain of ligase-like"/>
    <property type="match status" value="1"/>
</dbReference>
<keyword evidence="4" id="KW-0067">ATP-binding</keyword>
<comment type="similarity">
    <text evidence="1">Belongs to the ATP-dependent AMP-binding enzyme family.</text>
</comment>
<organism evidence="8 9">
    <name type="scientific">Dietzia aurantiaca</name>
    <dbReference type="NCBI Taxonomy" id="983873"/>
    <lineage>
        <taxon>Bacteria</taxon>
        <taxon>Bacillati</taxon>
        <taxon>Actinomycetota</taxon>
        <taxon>Actinomycetes</taxon>
        <taxon>Mycobacteriales</taxon>
        <taxon>Dietziaceae</taxon>
        <taxon>Dietzia</taxon>
    </lineage>
</organism>
<evidence type="ECO:0000259" key="6">
    <source>
        <dbReference type="Pfam" id="PF00501"/>
    </source>
</evidence>
<proteinExistence type="inferred from homology"/>
<evidence type="ECO:0000256" key="3">
    <source>
        <dbReference type="ARBA" id="ARBA00022741"/>
    </source>
</evidence>
<dbReference type="Pfam" id="PF13193">
    <property type="entry name" value="AMP-binding_C"/>
    <property type="match status" value="1"/>
</dbReference>
<dbReference type="InterPro" id="IPR020845">
    <property type="entry name" value="AMP-binding_CS"/>
</dbReference>